<proteinExistence type="inferred from homology"/>
<dbReference type="Gene3D" id="3.40.50.720">
    <property type="entry name" value="NAD(P)-binding Rossmann-like Domain"/>
    <property type="match status" value="1"/>
</dbReference>
<evidence type="ECO:0000256" key="3">
    <source>
        <dbReference type="ARBA" id="ARBA00023002"/>
    </source>
</evidence>
<keyword evidence="2" id="KW-0521">NADP</keyword>
<accession>A0ABR3AEQ6</accession>
<evidence type="ECO:0000313" key="4">
    <source>
        <dbReference type="EMBL" id="KAL0071824.1"/>
    </source>
</evidence>
<dbReference type="PANTHER" id="PTHR43618:SF17">
    <property type="entry name" value="RHAMNOLIPIDS BIOSYNTHESIS 3-OXOACYL-[ACYL-CARRIER-PROTEIN] REDUCTASE"/>
    <property type="match status" value="1"/>
</dbReference>
<evidence type="ECO:0000256" key="2">
    <source>
        <dbReference type="ARBA" id="ARBA00022857"/>
    </source>
</evidence>
<dbReference type="PROSITE" id="PS00061">
    <property type="entry name" value="ADH_SHORT"/>
    <property type="match status" value="1"/>
</dbReference>
<dbReference type="PANTHER" id="PTHR43618">
    <property type="entry name" value="7-ALPHA-HYDROXYSTEROID DEHYDROGENASE"/>
    <property type="match status" value="1"/>
</dbReference>
<dbReference type="InterPro" id="IPR020904">
    <property type="entry name" value="Sc_DH/Rdtase_CS"/>
</dbReference>
<keyword evidence="3" id="KW-0560">Oxidoreductase</keyword>
<sequence length="210" mass="22198">MSSSLEISNLFQVKGKIVLVTGGSRGIGKMDSGFTKVLTLNVQRVFSLTQKVLPLLRAAANQTKEGSTFVDPARIINIGSVEGIWTAPHNTFSYAASKAALHHLSRHFAAKLGPEGIVSNAIVCGLFPTKSKTMELDQSNVVTHPKHLPLPVTAHTVRTVGDSLTQSVPLRRSGKPEDIVGTTLFLSSSAGAYINGATVALDGGLLVSRL</sequence>
<comment type="caution">
    <text evidence="4">The sequence shown here is derived from an EMBL/GenBank/DDBJ whole genome shotgun (WGS) entry which is preliminary data.</text>
</comment>
<dbReference type="Proteomes" id="UP001437256">
    <property type="component" value="Unassembled WGS sequence"/>
</dbReference>
<dbReference type="EMBL" id="JBBXMP010000002">
    <property type="protein sequence ID" value="KAL0071824.1"/>
    <property type="molecule type" value="Genomic_DNA"/>
</dbReference>
<organism evidence="4 5">
    <name type="scientific">Marasmius tenuissimus</name>
    <dbReference type="NCBI Taxonomy" id="585030"/>
    <lineage>
        <taxon>Eukaryota</taxon>
        <taxon>Fungi</taxon>
        <taxon>Dikarya</taxon>
        <taxon>Basidiomycota</taxon>
        <taxon>Agaricomycotina</taxon>
        <taxon>Agaricomycetes</taxon>
        <taxon>Agaricomycetidae</taxon>
        <taxon>Agaricales</taxon>
        <taxon>Marasmiineae</taxon>
        <taxon>Marasmiaceae</taxon>
        <taxon>Marasmius</taxon>
    </lineage>
</organism>
<comment type="similarity">
    <text evidence="1">Belongs to the short-chain dehydrogenases/reductases (SDR) family.</text>
</comment>
<dbReference type="InterPro" id="IPR002347">
    <property type="entry name" value="SDR_fam"/>
</dbReference>
<evidence type="ECO:0000256" key="1">
    <source>
        <dbReference type="ARBA" id="ARBA00006484"/>
    </source>
</evidence>
<dbReference type="SUPFAM" id="SSF51735">
    <property type="entry name" value="NAD(P)-binding Rossmann-fold domains"/>
    <property type="match status" value="1"/>
</dbReference>
<protein>
    <recommendedName>
        <fullName evidence="6">NAD(P)-binding protein</fullName>
    </recommendedName>
</protein>
<reference evidence="4 5" key="1">
    <citation type="submission" date="2024-05" db="EMBL/GenBank/DDBJ databases">
        <title>A draft genome resource for the thread blight pathogen Marasmius tenuissimus strain MS-2.</title>
        <authorList>
            <person name="Yulfo-Soto G.E."/>
            <person name="Baruah I.K."/>
            <person name="Amoako-Attah I."/>
            <person name="Bukari Y."/>
            <person name="Meinhardt L.W."/>
            <person name="Bailey B.A."/>
            <person name="Cohen S.P."/>
        </authorList>
    </citation>
    <scope>NUCLEOTIDE SEQUENCE [LARGE SCALE GENOMIC DNA]</scope>
    <source>
        <strain evidence="4 5">MS-2</strain>
    </source>
</reference>
<dbReference type="Pfam" id="PF13561">
    <property type="entry name" value="adh_short_C2"/>
    <property type="match status" value="1"/>
</dbReference>
<evidence type="ECO:0008006" key="6">
    <source>
        <dbReference type="Google" id="ProtNLM"/>
    </source>
</evidence>
<dbReference type="PRINTS" id="PR00081">
    <property type="entry name" value="GDHRDH"/>
</dbReference>
<name>A0ABR3AEQ6_9AGAR</name>
<dbReference type="InterPro" id="IPR052178">
    <property type="entry name" value="Sec_Metab_Biosynth_SDR"/>
</dbReference>
<gene>
    <name evidence="4" type="ORF">AAF712_000746</name>
</gene>
<keyword evidence="5" id="KW-1185">Reference proteome</keyword>
<dbReference type="InterPro" id="IPR036291">
    <property type="entry name" value="NAD(P)-bd_dom_sf"/>
</dbReference>
<evidence type="ECO:0000313" key="5">
    <source>
        <dbReference type="Proteomes" id="UP001437256"/>
    </source>
</evidence>